<organism evidence="6 7">
    <name type="scientific">Brachybacterium faecium (strain ATCC 43885 / DSM 4810 / JCM 11609 / LMG 19847 / NBRC 14762 / NCIMB 9860 / 6-10)</name>
    <dbReference type="NCBI Taxonomy" id="446465"/>
    <lineage>
        <taxon>Bacteria</taxon>
        <taxon>Bacillati</taxon>
        <taxon>Actinomycetota</taxon>
        <taxon>Actinomycetes</taxon>
        <taxon>Micrococcales</taxon>
        <taxon>Dermabacteraceae</taxon>
        <taxon>Brachybacterium</taxon>
    </lineage>
</organism>
<dbReference type="OrthoDB" id="6929199at2"/>
<feature type="DNA-binding region" description="H-T-H motif" evidence="4">
    <location>
        <begin position="30"/>
        <end position="49"/>
    </location>
</feature>
<feature type="domain" description="HTH tetR-type" evidence="5">
    <location>
        <begin position="7"/>
        <end position="67"/>
    </location>
</feature>
<gene>
    <name evidence="6" type="ordered locus">Bfae_22570</name>
</gene>
<dbReference type="STRING" id="446465.Bfae_22570"/>
<dbReference type="PANTHER" id="PTHR47506:SF6">
    <property type="entry name" value="HTH-TYPE TRANSCRIPTIONAL REPRESSOR NEMR"/>
    <property type="match status" value="1"/>
</dbReference>
<evidence type="ECO:0000256" key="1">
    <source>
        <dbReference type="ARBA" id="ARBA00023015"/>
    </source>
</evidence>
<dbReference type="SUPFAM" id="SSF46689">
    <property type="entry name" value="Homeodomain-like"/>
    <property type="match status" value="1"/>
</dbReference>
<dbReference type="Proteomes" id="UP000001919">
    <property type="component" value="Chromosome"/>
</dbReference>
<protein>
    <submittedName>
        <fullName evidence="6">Uncharacterized conserved protein</fullName>
    </submittedName>
</protein>
<dbReference type="KEGG" id="bfa:Bfae_22570"/>
<evidence type="ECO:0000259" key="5">
    <source>
        <dbReference type="PROSITE" id="PS50977"/>
    </source>
</evidence>
<dbReference type="PANTHER" id="PTHR47506">
    <property type="entry name" value="TRANSCRIPTIONAL REGULATORY PROTEIN"/>
    <property type="match status" value="1"/>
</dbReference>
<dbReference type="HOGENOM" id="CLU_069356_21_2_11"/>
<dbReference type="Gene3D" id="1.10.357.10">
    <property type="entry name" value="Tetracycline Repressor, domain 2"/>
    <property type="match status" value="1"/>
</dbReference>
<dbReference type="EMBL" id="CP001643">
    <property type="protein sequence ID" value="ACU86055.1"/>
    <property type="molecule type" value="Genomic_DNA"/>
</dbReference>
<dbReference type="InterPro" id="IPR009057">
    <property type="entry name" value="Homeodomain-like_sf"/>
</dbReference>
<dbReference type="eggNOG" id="COG3226">
    <property type="taxonomic scope" value="Bacteria"/>
</dbReference>
<keyword evidence="1" id="KW-0805">Transcription regulation</keyword>
<evidence type="ECO:0000313" key="7">
    <source>
        <dbReference type="Proteomes" id="UP000001919"/>
    </source>
</evidence>
<keyword evidence="3" id="KW-0804">Transcription</keyword>
<dbReference type="InterPro" id="IPR036271">
    <property type="entry name" value="Tet_transcr_reg_TetR-rel_C_sf"/>
</dbReference>
<dbReference type="PROSITE" id="PS50977">
    <property type="entry name" value="HTH_TETR_2"/>
    <property type="match status" value="1"/>
</dbReference>
<keyword evidence="2 4" id="KW-0238">DNA-binding</keyword>
<evidence type="ECO:0000256" key="3">
    <source>
        <dbReference type="ARBA" id="ARBA00023163"/>
    </source>
</evidence>
<dbReference type="PATRIC" id="fig|446465.5.peg.2235"/>
<dbReference type="InterPro" id="IPR001647">
    <property type="entry name" value="HTH_TetR"/>
</dbReference>
<sequence>MARRFDPGRRERIIAMAYSSIAVNGVRGTSNRVVAAMSNVPLGSMTYHFKNVDELLYEAFSRYVDEVEELVGARLPPSLSREQAIDAVVQLIHEDFGVEGGLDYRVNYELYAMTSRDARYQKLLVDMTEAGRAALAHHFGDATARALNTYIEGATTHRALQATAHTVEETRCVVRLLVAGVGGAQDVPRDAAR</sequence>
<proteinExistence type="predicted"/>
<dbReference type="SUPFAM" id="SSF48498">
    <property type="entry name" value="Tetracyclin repressor-like, C-terminal domain"/>
    <property type="match status" value="1"/>
</dbReference>
<evidence type="ECO:0000313" key="6">
    <source>
        <dbReference type="EMBL" id="ACU86055.1"/>
    </source>
</evidence>
<evidence type="ECO:0000256" key="2">
    <source>
        <dbReference type="ARBA" id="ARBA00023125"/>
    </source>
</evidence>
<reference evidence="6 7" key="1">
    <citation type="journal article" date="2009" name="Stand. Genomic Sci.">
        <title>Complete genome sequence of Brachybacterium faecium type strain (Schefferle 6-10).</title>
        <authorList>
            <person name="Lapidus A."/>
            <person name="Pukall R."/>
            <person name="Labuttii K."/>
            <person name="Copeland A."/>
            <person name="Del Rio T.G."/>
            <person name="Nolan M."/>
            <person name="Chen F."/>
            <person name="Lucas S."/>
            <person name="Tice H."/>
            <person name="Cheng J.F."/>
            <person name="Bruce D."/>
            <person name="Goodwin L."/>
            <person name="Pitluck S."/>
            <person name="Rohde M."/>
            <person name="Goker M."/>
            <person name="Pati A."/>
            <person name="Ivanova N."/>
            <person name="Mavrommatis K."/>
            <person name="Chen A."/>
            <person name="Palaniappan K."/>
            <person name="D'haeseleer P."/>
            <person name="Chain P."/>
            <person name="Bristow J."/>
            <person name="Eisen J.A."/>
            <person name="Markowitz V."/>
            <person name="Hugenholtz P."/>
            <person name="Kyrpides N.C."/>
            <person name="Klenk H.P."/>
        </authorList>
    </citation>
    <scope>NUCLEOTIDE SEQUENCE [LARGE SCALE GENOMIC DNA]</scope>
    <source>
        <strain evidence="7">ATCC 43885 / DSM 4810 / JCM 11609 / LMG 19847 / NBRC 14762 / NCIMB 9860 / 6-10</strain>
    </source>
</reference>
<dbReference type="GO" id="GO:0003677">
    <property type="term" value="F:DNA binding"/>
    <property type="evidence" value="ECO:0007669"/>
    <property type="project" value="UniProtKB-UniRule"/>
</dbReference>
<accession>C7MEQ5</accession>
<name>C7MEQ5_BRAFD</name>
<keyword evidence="7" id="KW-1185">Reference proteome</keyword>
<dbReference type="AlphaFoldDB" id="C7MEQ5"/>
<evidence type="ECO:0000256" key="4">
    <source>
        <dbReference type="PROSITE-ProRule" id="PRU00335"/>
    </source>
</evidence>